<dbReference type="AlphaFoldDB" id="A0A5S5ASR5"/>
<dbReference type="PANTHER" id="PTHR46558:SF4">
    <property type="entry name" value="DNA-BIDING PHAGE PROTEIN"/>
    <property type="match status" value="1"/>
</dbReference>
<proteinExistence type="predicted"/>
<dbReference type="EMBL" id="VNHO01000010">
    <property type="protein sequence ID" value="TYP55481.1"/>
    <property type="molecule type" value="Genomic_DNA"/>
</dbReference>
<name>A0A5S5ASR5_9FIRM</name>
<accession>A0A5S5ASR5</accession>
<dbReference type="InterPro" id="IPR010982">
    <property type="entry name" value="Lambda_DNA-bd_dom_sf"/>
</dbReference>
<feature type="domain" description="HTH cro/C1-type" evidence="2">
    <location>
        <begin position="6"/>
        <end position="60"/>
    </location>
</feature>
<evidence type="ECO:0000313" key="3">
    <source>
        <dbReference type="EMBL" id="TYP55481.1"/>
    </source>
</evidence>
<dbReference type="RefSeq" id="WP_148866964.1">
    <property type="nucleotide sequence ID" value="NZ_VNHO01000010.1"/>
</dbReference>
<dbReference type="InterPro" id="IPR001387">
    <property type="entry name" value="Cro/C1-type_HTH"/>
</dbReference>
<dbReference type="GO" id="GO:0003677">
    <property type="term" value="F:DNA binding"/>
    <property type="evidence" value="ECO:0007669"/>
    <property type="project" value="UniProtKB-KW"/>
</dbReference>
<keyword evidence="1" id="KW-0238">DNA-binding</keyword>
<dbReference type="Pfam" id="PF01381">
    <property type="entry name" value="HTH_3"/>
    <property type="match status" value="1"/>
</dbReference>
<dbReference type="Proteomes" id="UP000322294">
    <property type="component" value="Unassembled WGS sequence"/>
</dbReference>
<dbReference type="CDD" id="cd00093">
    <property type="entry name" value="HTH_XRE"/>
    <property type="match status" value="1"/>
</dbReference>
<dbReference type="SUPFAM" id="SSF47413">
    <property type="entry name" value="lambda repressor-like DNA-binding domains"/>
    <property type="match status" value="1"/>
</dbReference>
<evidence type="ECO:0000259" key="2">
    <source>
        <dbReference type="PROSITE" id="PS50943"/>
    </source>
</evidence>
<evidence type="ECO:0000256" key="1">
    <source>
        <dbReference type="ARBA" id="ARBA00023125"/>
    </source>
</evidence>
<protein>
    <submittedName>
        <fullName evidence="3">Putative transcriptional regulator</fullName>
    </submittedName>
</protein>
<sequence length="65" mass="7550">MIKNKIKVFRAMHDMTQEELAKKLGITRQTVIALEKGKYYPSLELAFKIARVFGVGIEDVFIYEE</sequence>
<gene>
    <name evidence="3" type="ORF">LZ11_01196</name>
</gene>
<organism evidence="3 4">
    <name type="scientific">Thermosediminibacter litoriperuensis</name>
    <dbReference type="NCBI Taxonomy" id="291989"/>
    <lineage>
        <taxon>Bacteria</taxon>
        <taxon>Bacillati</taxon>
        <taxon>Bacillota</taxon>
        <taxon>Clostridia</taxon>
        <taxon>Thermosediminibacterales</taxon>
        <taxon>Thermosediminibacteraceae</taxon>
        <taxon>Thermosediminibacter</taxon>
    </lineage>
</organism>
<dbReference type="SMART" id="SM00530">
    <property type="entry name" value="HTH_XRE"/>
    <property type="match status" value="1"/>
</dbReference>
<dbReference type="PROSITE" id="PS50943">
    <property type="entry name" value="HTH_CROC1"/>
    <property type="match status" value="1"/>
</dbReference>
<dbReference type="OrthoDB" id="9811208at2"/>
<reference evidence="3 4" key="1">
    <citation type="submission" date="2019-07" db="EMBL/GenBank/DDBJ databases">
        <title>Genomic Encyclopedia of Type Strains, Phase I: the one thousand microbial genomes (KMG-I) project.</title>
        <authorList>
            <person name="Kyrpides N."/>
        </authorList>
    </citation>
    <scope>NUCLEOTIDE SEQUENCE [LARGE SCALE GENOMIC DNA]</scope>
    <source>
        <strain evidence="3 4">DSM 16647</strain>
    </source>
</reference>
<evidence type="ECO:0000313" key="4">
    <source>
        <dbReference type="Proteomes" id="UP000322294"/>
    </source>
</evidence>
<dbReference type="Gene3D" id="1.10.260.40">
    <property type="entry name" value="lambda repressor-like DNA-binding domains"/>
    <property type="match status" value="1"/>
</dbReference>
<keyword evidence="4" id="KW-1185">Reference proteome</keyword>
<comment type="caution">
    <text evidence="3">The sequence shown here is derived from an EMBL/GenBank/DDBJ whole genome shotgun (WGS) entry which is preliminary data.</text>
</comment>
<dbReference type="PANTHER" id="PTHR46558">
    <property type="entry name" value="TRACRIPTIONAL REGULATORY PROTEIN-RELATED-RELATED"/>
    <property type="match status" value="1"/>
</dbReference>